<dbReference type="EMBL" id="JARACI010000254">
    <property type="protein sequence ID" value="MDD9205087.1"/>
    <property type="molecule type" value="Genomic_DNA"/>
</dbReference>
<sequence length="89" mass="9617">MATELPFDATDPRLAAAAWSRLVEPGDVVAGTLVAQHGVVEALDRLVRAVHRAGAPVDLDVDAVARWAPRLQTLDIRRELTVLDRLGGR</sequence>
<proteinExistence type="predicted"/>
<organism evidence="1 2">
    <name type="scientific">Georgenia halotolerans</name>
    <dbReference type="NCBI Taxonomy" id="3028317"/>
    <lineage>
        <taxon>Bacteria</taxon>
        <taxon>Bacillati</taxon>
        <taxon>Actinomycetota</taxon>
        <taxon>Actinomycetes</taxon>
        <taxon>Micrococcales</taxon>
        <taxon>Bogoriellaceae</taxon>
        <taxon>Georgenia</taxon>
    </lineage>
</organism>
<evidence type="ECO:0000313" key="2">
    <source>
        <dbReference type="Proteomes" id="UP001165561"/>
    </source>
</evidence>
<keyword evidence="2" id="KW-1185">Reference proteome</keyword>
<evidence type="ECO:0000313" key="1">
    <source>
        <dbReference type="EMBL" id="MDD9205087.1"/>
    </source>
</evidence>
<comment type="caution">
    <text evidence="1">The sequence shown here is derived from an EMBL/GenBank/DDBJ whole genome shotgun (WGS) entry which is preliminary data.</text>
</comment>
<reference evidence="1" key="1">
    <citation type="submission" date="2023-02" db="EMBL/GenBank/DDBJ databases">
        <title>Georgenia sp.10Sc9-8, isolated from a soil sample collected from the Taklamakan desert.</title>
        <authorList>
            <person name="Liu S."/>
        </authorList>
    </citation>
    <scope>NUCLEOTIDE SEQUENCE</scope>
    <source>
        <strain evidence="1">10Sc9-8</strain>
    </source>
</reference>
<accession>A0ABT5TSQ9</accession>
<gene>
    <name evidence="1" type="ORF">PU560_01240</name>
</gene>
<feature type="non-terminal residue" evidence="1">
    <location>
        <position position="89"/>
    </location>
</feature>
<dbReference type="Proteomes" id="UP001165561">
    <property type="component" value="Unassembled WGS sequence"/>
</dbReference>
<protein>
    <submittedName>
        <fullName evidence="1">DNA-protecting protein DprA</fullName>
    </submittedName>
</protein>
<name>A0ABT5TSQ9_9MICO</name>